<name>A0A4P9YFM5_ROZAC</name>
<evidence type="ECO:0000313" key="2">
    <source>
        <dbReference type="Proteomes" id="UP000281549"/>
    </source>
</evidence>
<protein>
    <submittedName>
        <fullName evidence="1">Uncharacterized protein</fullName>
    </submittedName>
</protein>
<evidence type="ECO:0000313" key="1">
    <source>
        <dbReference type="EMBL" id="RKP18303.1"/>
    </source>
</evidence>
<dbReference type="EMBL" id="ML005499">
    <property type="protein sequence ID" value="RKP18303.1"/>
    <property type="molecule type" value="Genomic_DNA"/>
</dbReference>
<reference evidence="2" key="1">
    <citation type="journal article" date="2018" name="Nat. Microbiol.">
        <title>Leveraging single-cell genomics to expand the fungal tree of life.</title>
        <authorList>
            <person name="Ahrendt S.R."/>
            <person name="Quandt C.A."/>
            <person name="Ciobanu D."/>
            <person name="Clum A."/>
            <person name="Salamov A."/>
            <person name="Andreopoulos B."/>
            <person name="Cheng J.F."/>
            <person name="Woyke T."/>
            <person name="Pelin A."/>
            <person name="Henrissat B."/>
            <person name="Reynolds N.K."/>
            <person name="Benny G.L."/>
            <person name="Smith M.E."/>
            <person name="James T.Y."/>
            <person name="Grigoriev I.V."/>
        </authorList>
    </citation>
    <scope>NUCLEOTIDE SEQUENCE [LARGE SCALE GENOMIC DNA]</scope>
    <source>
        <strain evidence="2">CSF55</strain>
    </source>
</reference>
<gene>
    <name evidence="1" type="ORF">ROZALSC1DRAFT_23363</name>
</gene>
<dbReference type="AlphaFoldDB" id="A0A4P9YFM5"/>
<sequence>IRDNYDQTDGDGDADLIGLIRRPPAPVFQNVVQQMHSETPSLSAYQWADDTINYEVQHMGVILVRAALYERQNMRLDFDNDDNILFLRLSTMSTSTNLRSKIMLPSTGLSQIAPSLLYPLVTVLPFTLAEQSYKLTLIRQLQTPWSEQGIVKQALVSLFPSRSVPLPTSTSTSLFNWIHRCFFGNMKHRFQLQSFFINSTEHLYFFVKSEIDKRFEFNCGIFSACSKTIIITSSSQQPLGPDSRFSVSALTPLFIPSQIQMCRLELVNIVCSVI</sequence>
<dbReference type="Proteomes" id="UP000281549">
    <property type="component" value="Unassembled WGS sequence"/>
</dbReference>
<feature type="non-terminal residue" evidence="1">
    <location>
        <position position="1"/>
    </location>
</feature>
<accession>A0A4P9YFM5</accession>
<proteinExistence type="predicted"/>
<organism evidence="1 2">
    <name type="scientific">Rozella allomycis (strain CSF55)</name>
    <dbReference type="NCBI Taxonomy" id="988480"/>
    <lineage>
        <taxon>Eukaryota</taxon>
        <taxon>Fungi</taxon>
        <taxon>Fungi incertae sedis</taxon>
        <taxon>Cryptomycota</taxon>
        <taxon>Cryptomycota incertae sedis</taxon>
        <taxon>Rozella</taxon>
    </lineage>
</organism>